<dbReference type="PANTHER" id="PTHR10668:SF105">
    <property type="entry name" value="DEHYDROGENASE-RELATED"/>
    <property type="match status" value="1"/>
</dbReference>
<evidence type="ECO:0000313" key="1">
    <source>
        <dbReference type="EMBL" id="KAB7756849.1"/>
    </source>
</evidence>
<dbReference type="PRINTS" id="PR00419">
    <property type="entry name" value="ADXRDTASE"/>
</dbReference>
<evidence type="ECO:0000313" key="2">
    <source>
        <dbReference type="Proteomes" id="UP000325690"/>
    </source>
</evidence>
<dbReference type="Proteomes" id="UP000325690">
    <property type="component" value="Unassembled WGS sequence"/>
</dbReference>
<dbReference type="EMBL" id="ANBP01000011">
    <property type="protein sequence ID" value="KAB7756849.1"/>
    <property type="molecule type" value="Genomic_DNA"/>
</dbReference>
<organism evidence="1 2">
    <name type="scientific">Mycolicibacterium phlei DSM 43239 = CCUG 21000</name>
    <dbReference type="NCBI Taxonomy" id="1226750"/>
    <lineage>
        <taxon>Bacteria</taxon>
        <taxon>Bacillati</taxon>
        <taxon>Actinomycetota</taxon>
        <taxon>Actinomycetes</taxon>
        <taxon>Mycobacteriales</taxon>
        <taxon>Mycobacteriaceae</taxon>
        <taxon>Mycolicibacterium</taxon>
    </lineage>
</organism>
<keyword evidence="2" id="KW-1185">Reference proteome</keyword>
<dbReference type="InterPro" id="IPR036188">
    <property type="entry name" value="FAD/NAD-bd_sf"/>
</dbReference>
<sequence>MGVDVTVVGSGPNGLAAAVICARAGLKVQVLEAQPTLGGGARTLPDPEFGDVRHDICSAVHPLALASPFLAEFDLPARGVTLKVPEVSYANPLPAARAAVGYHDLERTAAELSDGDSWRRLLGPLVRRDAAVLDVLLGDKRSIPTNPIVAAQVGTRLLEQGTPAWRALSGEDARALFSGVAAHVISPMPSLVSSGGGLMLATLAHTVGWPIPVGGSQAIVDALIADLRAHGGELVTGHEVTEPPGGVTLYDTAPTALLRIYGDRLPPRYAKALRRYRFGPGVAKVDFVLSDEVPWADERLANAPTLHMGGTRAQMAAAERAIRKGRHPEWPMVLAALPHLEDPGRIDARGRRPLWTYAHVPSGSPVDQAEAVTRIFERFAPGFRDIVVAVRSVPAARLTDHNANLVGGDIGVGGNTLFHALAGPTPRLNPWSTPIPKAYLCSSATPPGGGVHGMSGYFAARTMLRREFGITELPALTP</sequence>
<accession>A0A5N5V8L1</accession>
<dbReference type="PANTHER" id="PTHR10668">
    <property type="entry name" value="PHYTOENE DEHYDROGENASE"/>
    <property type="match status" value="1"/>
</dbReference>
<dbReference type="Pfam" id="PF13450">
    <property type="entry name" value="NAD_binding_8"/>
    <property type="match status" value="1"/>
</dbReference>
<comment type="caution">
    <text evidence="1">The sequence shown here is derived from an EMBL/GenBank/DDBJ whole genome shotgun (WGS) entry which is preliminary data.</text>
</comment>
<reference evidence="1 2" key="1">
    <citation type="submission" date="2012-10" db="EMBL/GenBank/DDBJ databases">
        <title>The draft sequence of the Mycobacterium pheli genome.</title>
        <authorList>
            <person name="Pettersson B.M.F."/>
            <person name="Das S."/>
            <person name="Dasgupta S."/>
            <person name="Bhattacharya A."/>
            <person name="Kirsebom L.A."/>
        </authorList>
    </citation>
    <scope>NUCLEOTIDE SEQUENCE [LARGE SCALE GENOMIC DNA]</scope>
    <source>
        <strain evidence="1 2">CCUG 21000</strain>
    </source>
</reference>
<dbReference type="AlphaFoldDB" id="A0A5N5V8L1"/>
<dbReference type="SUPFAM" id="SSF51905">
    <property type="entry name" value="FAD/NAD(P)-binding domain"/>
    <property type="match status" value="1"/>
</dbReference>
<proteinExistence type="predicted"/>
<name>A0A5N5V8L1_MYCPH</name>
<dbReference type="Gene3D" id="3.50.50.60">
    <property type="entry name" value="FAD/NAD(P)-binding domain"/>
    <property type="match status" value="1"/>
</dbReference>
<protein>
    <submittedName>
        <fullName evidence="1">Dehydrogenase</fullName>
    </submittedName>
</protein>
<gene>
    <name evidence="1" type="ORF">MPHL21000_09545</name>
</gene>